<evidence type="ECO:0000313" key="6">
    <source>
        <dbReference type="EMBL" id="NWC83909.1"/>
    </source>
</evidence>
<dbReference type="InterPro" id="IPR005119">
    <property type="entry name" value="LysR_subst-bd"/>
</dbReference>
<dbReference type="InterPro" id="IPR000847">
    <property type="entry name" value="LysR_HTH_N"/>
</dbReference>
<organism evidence="7 8">
    <name type="scientific">Pseudomonas putida</name>
    <name type="common">Arthrobacter siderocapsulatus</name>
    <dbReference type="NCBI Taxonomy" id="303"/>
    <lineage>
        <taxon>Bacteria</taxon>
        <taxon>Pseudomonadati</taxon>
        <taxon>Pseudomonadota</taxon>
        <taxon>Gammaproteobacteria</taxon>
        <taxon>Pseudomonadales</taxon>
        <taxon>Pseudomonadaceae</taxon>
        <taxon>Pseudomonas</taxon>
    </lineage>
</organism>
<name>A0A379KMA1_PSEPU</name>
<keyword evidence="4" id="KW-0804">Transcription</keyword>
<proteinExistence type="inferred from homology"/>
<dbReference type="GO" id="GO:0003677">
    <property type="term" value="F:DNA binding"/>
    <property type="evidence" value="ECO:0007669"/>
    <property type="project" value="UniProtKB-KW"/>
</dbReference>
<dbReference type="PROSITE" id="PS50931">
    <property type="entry name" value="HTH_LYSR"/>
    <property type="match status" value="1"/>
</dbReference>
<dbReference type="CDD" id="cd08475">
    <property type="entry name" value="PBP2_CrgA_like_6"/>
    <property type="match status" value="1"/>
</dbReference>
<dbReference type="Gene3D" id="1.10.10.10">
    <property type="entry name" value="Winged helix-like DNA-binding domain superfamily/Winged helix DNA-binding domain"/>
    <property type="match status" value="1"/>
</dbReference>
<sequence>MLSEQRLKGIAVFICVAEAGSFTAAAERMSLTTSAVSKSVARLEQRLNMKLFARTTRRLALTDTGANYYQTCKQILASLEEAEMQMHSAQTEPCGRVRIDLPASYGKLRVLPLLIEFIAEHELLMPHITLTDRFVDPIEHDIDILVRIGGPQTWPQGVERRLIGIQQHIFCAAPGYLQRRGVPETERDLHEHGCVLYGRTDGGVYPLHFPGAHASDSEQRVVSGRIAIGNAEGQLAMVLAGLGVAQLPSWLVQEHLDAGTLVQILPELSTIGLPINVAWLKSRQSLPKVAALVDVICARLSQQAAAKAG</sequence>
<dbReference type="Proteomes" id="UP000254602">
    <property type="component" value="Unassembled WGS sequence"/>
</dbReference>
<dbReference type="Pfam" id="PF00126">
    <property type="entry name" value="HTH_1"/>
    <property type="match status" value="1"/>
</dbReference>
<evidence type="ECO:0000313" key="9">
    <source>
        <dbReference type="Proteomes" id="UP000542695"/>
    </source>
</evidence>
<dbReference type="Proteomes" id="UP000542695">
    <property type="component" value="Unassembled WGS sequence"/>
</dbReference>
<evidence type="ECO:0000256" key="2">
    <source>
        <dbReference type="ARBA" id="ARBA00023015"/>
    </source>
</evidence>
<dbReference type="SUPFAM" id="SSF46785">
    <property type="entry name" value="Winged helix' DNA-binding domain"/>
    <property type="match status" value="1"/>
</dbReference>
<dbReference type="RefSeq" id="WP_115275514.1">
    <property type="nucleotide sequence ID" value="NZ_JABTYF010000022.1"/>
</dbReference>
<dbReference type="InterPro" id="IPR036390">
    <property type="entry name" value="WH_DNA-bd_sf"/>
</dbReference>
<evidence type="ECO:0000256" key="3">
    <source>
        <dbReference type="ARBA" id="ARBA00023125"/>
    </source>
</evidence>
<evidence type="ECO:0000256" key="1">
    <source>
        <dbReference type="ARBA" id="ARBA00009437"/>
    </source>
</evidence>
<dbReference type="SUPFAM" id="SSF53850">
    <property type="entry name" value="Periplasmic binding protein-like II"/>
    <property type="match status" value="1"/>
</dbReference>
<dbReference type="FunFam" id="1.10.10.10:FF:000001">
    <property type="entry name" value="LysR family transcriptional regulator"/>
    <property type="match status" value="1"/>
</dbReference>
<dbReference type="InterPro" id="IPR058163">
    <property type="entry name" value="LysR-type_TF_proteobact-type"/>
</dbReference>
<reference evidence="6 9" key="2">
    <citation type="submission" date="2020-04" db="EMBL/GenBank/DDBJ databases">
        <title>Molecular characterization of pseudomonads from Agaricus bisporus reveal novel blotch 2 pathogens in Western Europe.</title>
        <authorList>
            <person name="Taparia T."/>
            <person name="Krijger M."/>
            <person name="Haynes E."/>
            <person name="Elpinstone J.G."/>
            <person name="Noble R."/>
            <person name="Van Der Wolf J."/>
        </authorList>
    </citation>
    <scope>NUCLEOTIDE SEQUENCE [LARGE SCALE GENOMIC DNA]</scope>
    <source>
        <strain evidence="6 9">P7765</strain>
    </source>
</reference>
<keyword evidence="2" id="KW-0805">Transcription regulation</keyword>
<accession>A0A379KMA1</accession>
<dbReference type="PANTHER" id="PTHR30537:SF5">
    <property type="entry name" value="HTH-TYPE TRANSCRIPTIONAL ACTIVATOR TTDR-RELATED"/>
    <property type="match status" value="1"/>
</dbReference>
<dbReference type="Gene3D" id="3.40.190.290">
    <property type="match status" value="1"/>
</dbReference>
<evidence type="ECO:0000313" key="7">
    <source>
        <dbReference type="EMBL" id="SUD69166.1"/>
    </source>
</evidence>
<reference evidence="7 8" key="1">
    <citation type="submission" date="2018-06" db="EMBL/GenBank/DDBJ databases">
        <authorList>
            <consortium name="Pathogen Informatics"/>
            <person name="Doyle S."/>
        </authorList>
    </citation>
    <scope>NUCLEOTIDE SEQUENCE [LARGE SCALE GENOMIC DNA]</scope>
    <source>
        <strain evidence="7 8">NCTC7914</strain>
    </source>
</reference>
<dbReference type="PANTHER" id="PTHR30537">
    <property type="entry name" value="HTH-TYPE TRANSCRIPTIONAL REGULATOR"/>
    <property type="match status" value="1"/>
</dbReference>
<gene>
    <name evidence="7" type="primary">dmlR_11</name>
    <name evidence="6" type="ORF">HX798_27010</name>
    <name evidence="7" type="ORF">NCTC7914_03306</name>
</gene>
<protein>
    <submittedName>
        <fullName evidence="7">LysR family transcriptional regulator</fullName>
    </submittedName>
</protein>
<dbReference type="EMBL" id="JACARV010000108">
    <property type="protein sequence ID" value="NWC83909.1"/>
    <property type="molecule type" value="Genomic_DNA"/>
</dbReference>
<feature type="domain" description="HTH lysR-type" evidence="5">
    <location>
        <begin position="5"/>
        <end position="62"/>
    </location>
</feature>
<evidence type="ECO:0000259" key="5">
    <source>
        <dbReference type="PROSITE" id="PS50931"/>
    </source>
</evidence>
<comment type="similarity">
    <text evidence="1">Belongs to the LysR transcriptional regulatory family.</text>
</comment>
<evidence type="ECO:0000313" key="8">
    <source>
        <dbReference type="Proteomes" id="UP000254602"/>
    </source>
</evidence>
<dbReference type="AlphaFoldDB" id="A0A379KMA1"/>
<dbReference type="GO" id="GO:0003700">
    <property type="term" value="F:DNA-binding transcription factor activity"/>
    <property type="evidence" value="ECO:0007669"/>
    <property type="project" value="InterPro"/>
</dbReference>
<dbReference type="InterPro" id="IPR036388">
    <property type="entry name" value="WH-like_DNA-bd_sf"/>
</dbReference>
<dbReference type="Pfam" id="PF03466">
    <property type="entry name" value="LysR_substrate"/>
    <property type="match status" value="1"/>
</dbReference>
<dbReference type="PRINTS" id="PR00039">
    <property type="entry name" value="HTHLYSR"/>
</dbReference>
<evidence type="ECO:0000256" key="4">
    <source>
        <dbReference type="ARBA" id="ARBA00023163"/>
    </source>
</evidence>
<keyword evidence="3" id="KW-0238">DNA-binding</keyword>
<dbReference type="EMBL" id="UGUY01000001">
    <property type="protein sequence ID" value="SUD69166.1"/>
    <property type="molecule type" value="Genomic_DNA"/>
</dbReference>